<dbReference type="AlphaFoldDB" id="A0A9D9DYK4"/>
<dbReference type="Gene3D" id="3.30.1240.10">
    <property type="match status" value="1"/>
</dbReference>
<dbReference type="InterPro" id="IPR000150">
    <property type="entry name" value="Cof"/>
</dbReference>
<comment type="caution">
    <text evidence="1">The sequence shown here is derived from an EMBL/GenBank/DDBJ whole genome shotgun (WGS) entry which is preliminary data.</text>
</comment>
<protein>
    <submittedName>
        <fullName evidence="1">HAD family hydrolase</fullName>
    </submittedName>
</protein>
<evidence type="ECO:0000313" key="2">
    <source>
        <dbReference type="Proteomes" id="UP000823611"/>
    </source>
</evidence>
<dbReference type="EMBL" id="JADIMX010000009">
    <property type="protein sequence ID" value="MBO8433769.1"/>
    <property type="molecule type" value="Genomic_DNA"/>
</dbReference>
<gene>
    <name evidence="1" type="ORF">IAC55_00420</name>
</gene>
<organism evidence="1 2">
    <name type="scientific">Candidatus Fimicola merdigallinarum</name>
    <dbReference type="NCBI Taxonomy" id="2840819"/>
    <lineage>
        <taxon>Bacteria</taxon>
        <taxon>Bacillati</taxon>
        <taxon>Bacillota</taxon>
        <taxon>Clostridia</taxon>
        <taxon>Lachnospirales</taxon>
        <taxon>Lachnospiraceae</taxon>
        <taxon>Lachnospiraceae incertae sedis</taxon>
        <taxon>Candidatus Fimicola</taxon>
    </lineage>
</organism>
<proteinExistence type="predicted"/>
<dbReference type="InterPro" id="IPR006379">
    <property type="entry name" value="HAD-SF_hydro_IIB"/>
</dbReference>
<dbReference type="SFLD" id="SFLDG01140">
    <property type="entry name" value="C2.B:_Phosphomannomutase_and_P"/>
    <property type="match status" value="1"/>
</dbReference>
<reference evidence="1" key="1">
    <citation type="submission" date="2020-10" db="EMBL/GenBank/DDBJ databases">
        <authorList>
            <person name="Gilroy R."/>
        </authorList>
    </citation>
    <scope>NUCLEOTIDE SEQUENCE</scope>
    <source>
        <strain evidence="1">F6-4510</strain>
    </source>
</reference>
<dbReference type="PANTHER" id="PTHR10000:SF53">
    <property type="entry name" value="5-AMINO-6-(5-PHOSPHO-D-RIBITYLAMINO)URACIL PHOSPHATASE YBJI-RELATED"/>
    <property type="match status" value="1"/>
</dbReference>
<evidence type="ECO:0000313" key="1">
    <source>
        <dbReference type="EMBL" id="MBO8433769.1"/>
    </source>
</evidence>
<dbReference type="SFLD" id="SFLDG01144">
    <property type="entry name" value="C2.B.4:_PGP_Like"/>
    <property type="match status" value="1"/>
</dbReference>
<dbReference type="NCBIfam" id="TIGR01484">
    <property type="entry name" value="HAD-SF-IIB"/>
    <property type="match status" value="1"/>
</dbReference>
<dbReference type="NCBIfam" id="TIGR00099">
    <property type="entry name" value="Cof-subfamily"/>
    <property type="match status" value="1"/>
</dbReference>
<sequence>MIKFIATDIDGTLANDKREIHKSVFSTIDYLRSKNIKFCASSGRQYLSLKNTFEGYTDDMVFIAENGAYVVHNGQEIYSNSLEKELWQKIVQSIINDGFGKPILCCKNYVYVEEKGNDDIIKILGDENFNYKMKFIDSLLNVDDDILKISVNYNGFDTDEAFKILNEKFGSVVDIAGSGFGWIDITNKGVSKGTAIKKVFEKFGIVRNEALAFGDNFNDIEMFKEVHYSYAMKNASDEVKKFANYVTDYDNNECGVVKTIESFIEKGVI</sequence>
<name>A0A9D9DYK4_9FIRM</name>
<dbReference type="SUPFAM" id="SSF56784">
    <property type="entry name" value="HAD-like"/>
    <property type="match status" value="1"/>
</dbReference>
<dbReference type="InterPro" id="IPR023214">
    <property type="entry name" value="HAD_sf"/>
</dbReference>
<dbReference type="GO" id="GO:0000287">
    <property type="term" value="F:magnesium ion binding"/>
    <property type="evidence" value="ECO:0007669"/>
    <property type="project" value="TreeGrafter"/>
</dbReference>
<dbReference type="GO" id="GO:0005829">
    <property type="term" value="C:cytosol"/>
    <property type="evidence" value="ECO:0007669"/>
    <property type="project" value="TreeGrafter"/>
</dbReference>
<dbReference type="PANTHER" id="PTHR10000">
    <property type="entry name" value="PHOSPHOSERINE PHOSPHATASE"/>
    <property type="match status" value="1"/>
</dbReference>
<dbReference type="GO" id="GO:0016791">
    <property type="term" value="F:phosphatase activity"/>
    <property type="evidence" value="ECO:0007669"/>
    <property type="project" value="TreeGrafter"/>
</dbReference>
<dbReference type="InterPro" id="IPR036412">
    <property type="entry name" value="HAD-like_sf"/>
</dbReference>
<dbReference type="SFLD" id="SFLDS00003">
    <property type="entry name" value="Haloacid_Dehalogenase"/>
    <property type="match status" value="1"/>
</dbReference>
<dbReference type="Proteomes" id="UP000823611">
    <property type="component" value="Unassembled WGS sequence"/>
</dbReference>
<accession>A0A9D9DYK4</accession>
<dbReference type="Pfam" id="PF08282">
    <property type="entry name" value="Hydrolase_3"/>
    <property type="match status" value="1"/>
</dbReference>
<dbReference type="PROSITE" id="PS01229">
    <property type="entry name" value="COF_2"/>
    <property type="match status" value="1"/>
</dbReference>
<reference evidence="1" key="2">
    <citation type="journal article" date="2021" name="PeerJ">
        <title>Extensive microbial diversity within the chicken gut microbiome revealed by metagenomics and culture.</title>
        <authorList>
            <person name="Gilroy R."/>
            <person name="Ravi A."/>
            <person name="Getino M."/>
            <person name="Pursley I."/>
            <person name="Horton D.L."/>
            <person name="Alikhan N.F."/>
            <person name="Baker D."/>
            <person name="Gharbi K."/>
            <person name="Hall N."/>
            <person name="Watson M."/>
            <person name="Adriaenssens E.M."/>
            <person name="Foster-Nyarko E."/>
            <person name="Jarju S."/>
            <person name="Secka A."/>
            <person name="Antonio M."/>
            <person name="Oren A."/>
            <person name="Chaudhuri R.R."/>
            <person name="La Ragione R."/>
            <person name="Hildebrand F."/>
            <person name="Pallen M.J."/>
        </authorList>
    </citation>
    <scope>NUCLEOTIDE SEQUENCE</scope>
    <source>
        <strain evidence="1">F6-4510</strain>
    </source>
</reference>
<keyword evidence="1" id="KW-0378">Hydrolase</keyword>
<dbReference type="Gene3D" id="3.40.50.1000">
    <property type="entry name" value="HAD superfamily/HAD-like"/>
    <property type="match status" value="1"/>
</dbReference>